<comment type="caution">
    <text evidence="2">The sequence shown here is derived from an EMBL/GenBank/DDBJ whole genome shotgun (WGS) entry which is preliminary data.</text>
</comment>
<dbReference type="RefSeq" id="WP_126924963.1">
    <property type="nucleotide sequence ID" value="NZ_ML133703.1"/>
</dbReference>
<evidence type="ECO:0000256" key="1">
    <source>
        <dbReference type="SAM" id="MobiDB-lite"/>
    </source>
</evidence>
<dbReference type="EMBL" id="RJTH01000020">
    <property type="protein sequence ID" value="RUM19305.1"/>
    <property type="molecule type" value="Genomic_DNA"/>
</dbReference>
<keyword evidence="3" id="KW-1185">Reference proteome</keyword>
<protein>
    <submittedName>
        <fullName evidence="2">Uncharacterized protein</fullName>
    </submittedName>
</protein>
<feature type="region of interest" description="Disordered" evidence="1">
    <location>
        <begin position="189"/>
        <end position="209"/>
    </location>
</feature>
<gene>
    <name evidence="2" type="ORF">EFQ99_31560</name>
</gene>
<reference evidence="3" key="1">
    <citation type="submission" date="2018-11" db="EMBL/GenBank/DDBJ databases">
        <title>Rhizobium chutanense sp. nov., isolated from root nodules of Phaseolus vulgaris in China.</title>
        <authorList>
            <person name="Huo Y."/>
        </authorList>
    </citation>
    <scope>NUCLEOTIDE SEQUENCE [LARGE SCALE GENOMIC DNA]</scope>
    <source>
        <strain evidence="3">CCBAU 65647</strain>
    </source>
</reference>
<dbReference type="Proteomes" id="UP000278823">
    <property type="component" value="Unassembled WGS sequence"/>
</dbReference>
<accession>A0A3S0QR46</accession>
<name>A0A3S0QR46_9HYPH</name>
<dbReference type="OrthoDB" id="7278537at2"/>
<proteinExistence type="predicted"/>
<evidence type="ECO:0000313" key="2">
    <source>
        <dbReference type="EMBL" id="RUM19305.1"/>
    </source>
</evidence>
<sequence length="209" mass="22155">MTSIVSICNLALASIGKDSINALSEPTVEARACNRFFAPARDALLQAYPWRFAGRTRSLAAIENDRPGEWAYAYDRPVDCLAIRGIRSALDVTGDASVGGVFSGGASSSAGGHAYDAEGGMIYCNVSPAYLNFTERLTDPTKYSPLFIDALAWHLAVRLAMPLTRDAQVRADAFQLATSTQALAQTADANEAWDGADDQDGLTGGRANG</sequence>
<evidence type="ECO:0000313" key="3">
    <source>
        <dbReference type="Proteomes" id="UP000278823"/>
    </source>
</evidence>
<dbReference type="AlphaFoldDB" id="A0A3S0QR46"/>
<organism evidence="2 3">
    <name type="scientific">Rhizobium vallis</name>
    <dbReference type="NCBI Taxonomy" id="634290"/>
    <lineage>
        <taxon>Bacteria</taxon>
        <taxon>Pseudomonadati</taxon>
        <taxon>Pseudomonadota</taxon>
        <taxon>Alphaproteobacteria</taxon>
        <taxon>Hyphomicrobiales</taxon>
        <taxon>Rhizobiaceae</taxon>
        <taxon>Rhizobium/Agrobacterium group</taxon>
        <taxon>Rhizobium</taxon>
    </lineage>
</organism>